<reference evidence="2 3" key="1">
    <citation type="submission" date="2024-09" db="EMBL/GenBank/DDBJ databases">
        <authorList>
            <person name="Sun Q."/>
            <person name="Mori K."/>
        </authorList>
    </citation>
    <scope>NUCLEOTIDE SEQUENCE [LARGE SCALE GENOMIC DNA]</scope>
    <source>
        <strain evidence="2 3">CCM 7659</strain>
    </source>
</reference>
<dbReference type="InterPro" id="IPR005325">
    <property type="entry name" value="DUF308_memb"/>
</dbReference>
<dbReference type="Proteomes" id="UP001589700">
    <property type="component" value="Unassembled WGS sequence"/>
</dbReference>
<accession>A0ABV5JS40</accession>
<dbReference type="RefSeq" id="WP_182632645.1">
    <property type="nucleotide sequence ID" value="NZ_JAALDM010000170.1"/>
</dbReference>
<gene>
    <name evidence="2" type="ORF">ACFFVD_12195</name>
</gene>
<feature type="transmembrane region" description="Helical" evidence="1">
    <location>
        <begin position="72"/>
        <end position="91"/>
    </location>
</feature>
<evidence type="ECO:0000313" key="2">
    <source>
        <dbReference type="EMBL" id="MFB9260566.1"/>
    </source>
</evidence>
<feature type="transmembrane region" description="Helical" evidence="1">
    <location>
        <begin position="40"/>
        <end position="60"/>
    </location>
</feature>
<evidence type="ECO:0000256" key="1">
    <source>
        <dbReference type="SAM" id="Phobius"/>
    </source>
</evidence>
<keyword evidence="1" id="KW-0472">Membrane</keyword>
<dbReference type="Pfam" id="PF03729">
    <property type="entry name" value="DUF308"/>
    <property type="match status" value="2"/>
</dbReference>
<protein>
    <submittedName>
        <fullName evidence="2">HdeD family acid-resistance protein</fullName>
    </submittedName>
</protein>
<keyword evidence="1" id="KW-0812">Transmembrane</keyword>
<feature type="transmembrane region" description="Helical" evidence="1">
    <location>
        <begin position="156"/>
        <end position="174"/>
    </location>
</feature>
<dbReference type="EMBL" id="JBHMDY010000006">
    <property type="protein sequence ID" value="MFB9260566.1"/>
    <property type="molecule type" value="Genomic_DNA"/>
</dbReference>
<organism evidence="2 3">
    <name type="scientific">Dietzia aerolata</name>
    <dbReference type="NCBI Taxonomy" id="595984"/>
    <lineage>
        <taxon>Bacteria</taxon>
        <taxon>Bacillati</taxon>
        <taxon>Actinomycetota</taxon>
        <taxon>Actinomycetes</taxon>
        <taxon>Mycobacteriales</taxon>
        <taxon>Dietziaceae</taxon>
        <taxon>Dietzia</taxon>
    </lineage>
</organism>
<feature type="transmembrane region" description="Helical" evidence="1">
    <location>
        <begin position="97"/>
        <end position="123"/>
    </location>
</feature>
<keyword evidence="1" id="KW-1133">Transmembrane helix</keyword>
<feature type="transmembrane region" description="Helical" evidence="1">
    <location>
        <begin position="130"/>
        <end position="150"/>
    </location>
</feature>
<name>A0ABV5JS40_9ACTN</name>
<comment type="caution">
    <text evidence="2">The sequence shown here is derived from an EMBL/GenBank/DDBJ whole genome shotgun (WGS) entry which is preliminary data.</text>
</comment>
<evidence type="ECO:0000313" key="3">
    <source>
        <dbReference type="Proteomes" id="UP001589700"/>
    </source>
</evidence>
<keyword evidence="3" id="KW-1185">Reference proteome</keyword>
<proteinExistence type="predicted"/>
<sequence length="181" mass="18745">MTTSTFTPVAKGMRAALIIGGLIAVAFGIAVLVWPGKTAVVVTGVIAVWAIIAGLIYIGMSFASTSQSTGSRVGHGLLGLLYVVAGIYAFASLQQSAAFLGIFVTVLIGVMWIFEGFTALFSLEEASSKGLTIFFAIISVLAGISLVSTPLWGAGFLWWLAGIALLVLGILNVVRGFSIKA</sequence>
<feature type="transmembrane region" description="Helical" evidence="1">
    <location>
        <begin position="12"/>
        <end position="34"/>
    </location>
</feature>